<dbReference type="Gene3D" id="3.40.50.2000">
    <property type="entry name" value="Glycogen Phosphorylase B"/>
    <property type="match status" value="1"/>
</dbReference>
<proteinExistence type="inferred from homology"/>
<protein>
    <submittedName>
        <fullName evidence="6">UDP-N-acetylglucosamine:LPS N-acetylglucosamine transferase</fullName>
    </submittedName>
</protein>
<dbReference type="SUPFAM" id="SSF53756">
    <property type="entry name" value="UDP-Glycosyltransferase/glycogen phosphorylase"/>
    <property type="match status" value="1"/>
</dbReference>
<keyword evidence="3 6" id="KW-0808">Transferase</keyword>
<dbReference type="Pfam" id="PF06974">
    <property type="entry name" value="WS_DGAT_C"/>
    <property type="match status" value="1"/>
</dbReference>
<sequence length="807" mass="83756">MKLLLVTGSMGAGHHAAARAVDESARRVWPAAEVTWTETLGDRSGPLFRAVYAGCVRYLPWLYELYFQLLWHVPFFRAGTRAVIGRVFARRLAPVLESVRPDLVVAVFPEGITGLARLRRLGRAPMTTVALVTDPAPHPLWASAELDLHLVSTAEGARLLDRAAPGAPVRVAALPVVAAFAPPTGTSAARERPVALVSCGSLAFGDVEAICRGAVDGGADVLVSAGRVDSLRRRLAGVAGVRAVDWIDDPAAATQACDLVITNGGGATALEALACARPLVLADPLPGHGRANAAVLAAEGLARVVHGRAGVAAAVRALTDPEEHAIVVKTLRRRAESDDLDADLAAAARTRPRPPSGVLRRGGELLPAVARTEPDTGGFSRVRAPDALFLHASTAAVPQQVGARITVADAPADGWPAALAALVRARAPQNTLLNRVLEPARPGRPLRWRHVPAPDPARHVRPTVWRLGPDSAADFPDVDAATTAFFADALDPTVGWELQVAHDPAAGTHHVLARVHHALGDGLAVTDGLIRLLTDDGAGTPAARRSAATDASAPRTARLRHGLTVARGIASLALQRPAGRSPLVGTSRPAPRRLSVILDGAEVRRAARARGVGTTVVVLAALAQTLHEQLGVPARTRAMVPLTTRTRAATGTRADGNRTAAVALDLPTGPMSPADRVAAVERALARGSAAGQPEGAAAVLAGLGLLPGPLQAPLVRLVYGRRFFHLIASVMPGARRPLHIRGGLITEVAPVLPLADGVGVAVGALHWGRHTCIGITVDTAVVPDIGGIPAGLIRSLRCMHPGGVHGG</sequence>
<dbReference type="OrthoDB" id="9810950at2"/>
<evidence type="ECO:0000313" key="7">
    <source>
        <dbReference type="Proteomes" id="UP000198967"/>
    </source>
</evidence>
<accession>A0A1G7IBC7</accession>
<dbReference type="Proteomes" id="UP000198967">
    <property type="component" value="Unassembled WGS sequence"/>
</dbReference>
<organism evidence="6 7">
    <name type="scientific">Pseudonocardia oroxyli</name>
    <dbReference type="NCBI Taxonomy" id="366584"/>
    <lineage>
        <taxon>Bacteria</taxon>
        <taxon>Bacillati</taxon>
        <taxon>Actinomycetota</taxon>
        <taxon>Actinomycetes</taxon>
        <taxon>Pseudonocardiales</taxon>
        <taxon>Pseudonocardiaceae</taxon>
        <taxon>Pseudonocardia</taxon>
    </lineage>
</organism>
<dbReference type="STRING" id="366584.SAMN05216377_103250"/>
<comment type="similarity">
    <text evidence="1">Belongs to the glycosyltransferase 28 family.</text>
</comment>
<dbReference type="InterPro" id="IPR009721">
    <property type="entry name" value="O-acyltransferase_WSD1_C"/>
</dbReference>
<dbReference type="PANTHER" id="PTHR43025:SF3">
    <property type="entry name" value="MONOGALACTOSYLDIACYLGLYCEROL SYNTHASE 1, CHLOROPLASTIC"/>
    <property type="match status" value="1"/>
</dbReference>
<dbReference type="AlphaFoldDB" id="A0A1G7IBC7"/>
<evidence type="ECO:0000313" key="6">
    <source>
        <dbReference type="EMBL" id="SDF09659.1"/>
    </source>
</evidence>
<dbReference type="InterPro" id="IPR009695">
    <property type="entry name" value="Diacylglyc_glucosyltr_N"/>
</dbReference>
<evidence type="ECO:0000256" key="2">
    <source>
        <dbReference type="ARBA" id="ARBA00022676"/>
    </source>
</evidence>
<keyword evidence="7" id="KW-1185">Reference proteome</keyword>
<evidence type="ECO:0000259" key="4">
    <source>
        <dbReference type="Pfam" id="PF06925"/>
    </source>
</evidence>
<dbReference type="GO" id="GO:0009247">
    <property type="term" value="P:glycolipid biosynthetic process"/>
    <property type="evidence" value="ECO:0007669"/>
    <property type="project" value="InterPro"/>
</dbReference>
<dbReference type="EMBL" id="FNBE01000003">
    <property type="protein sequence ID" value="SDF09659.1"/>
    <property type="molecule type" value="Genomic_DNA"/>
</dbReference>
<feature type="domain" description="Diacylglycerol glucosyltransferase N-terminal" evidence="4">
    <location>
        <begin position="14"/>
        <end position="169"/>
    </location>
</feature>
<evidence type="ECO:0000256" key="3">
    <source>
        <dbReference type="ARBA" id="ARBA00022679"/>
    </source>
</evidence>
<dbReference type="Pfam" id="PF06925">
    <property type="entry name" value="MGDG_synth"/>
    <property type="match status" value="1"/>
</dbReference>
<dbReference type="GO" id="GO:0016020">
    <property type="term" value="C:membrane"/>
    <property type="evidence" value="ECO:0007669"/>
    <property type="project" value="GOC"/>
</dbReference>
<feature type="domain" description="O-acyltransferase WSD1 C-terminal" evidence="5">
    <location>
        <begin position="656"/>
        <end position="796"/>
    </location>
</feature>
<dbReference type="GO" id="GO:0016758">
    <property type="term" value="F:hexosyltransferase activity"/>
    <property type="evidence" value="ECO:0007669"/>
    <property type="project" value="InterPro"/>
</dbReference>
<name>A0A1G7IBC7_PSEOR</name>
<evidence type="ECO:0000259" key="5">
    <source>
        <dbReference type="Pfam" id="PF06974"/>
    </source>
</evidence>
<dbReference type="RefSeq" id="WP_093078112.1">
    <property type="nucleotide sequence ID" value="NZ_FNBE01000003.1"/>
</dbReference>
<keyword evidence="2" id="KW-0328">Glycosyltransferase</keyword>
<evidence type="ECO:0000256" key="1">
    <source>
        <dbReference type="ARBA" id="ARBA00006962"/>
    </source>
</evidence>
<dbReference type="PANTHER" id="PTHR43025">
    <property type="entry name" value="MONOGALACTOSYLDIACYLGLYCEROL SYNTHASE"/>
    <property type="match status" value="1"/>
</dbReference>
<gene>
    <name evidence="6" type="ORF">SAMN05216377_103250</name>
</gene>
<reference evidence="6 7" key="1">
    <citation type="submission" date="2016-10" db="EMBL/GenBank/DDBJ databases">
        <authorList>
            <person name="de Groot N.N."/>
        </authorList>
    </citation>
    <scope>NUCLEOTIDE SEQUENCE [LARGE SCALE GENOMIC DNA]</scope>
    <source>
        <strain evidence="6 7">CGMCC 4.3143</strain>
    </source>
</reference>
<dbReference type="InterPro" id="IPR050519">
    <property type="entry name" value="Glycosyltransf_28_UgtP"/>
</dbReference>